<keyword evidence="4" id="KW-1185">Reference proteome</keyword>
<keyword evidence="1" id="KW-0732">Signal</keyword>
<sequence length="165" mass="18001">MKKLIIIIALCNGLAAHAQIPQPDPDTTAKHFLIVASIKNLQEVSAGEQAVQKAKRPDVKSFGQMMVKDHGQAEQELLQLAKSRSISLPPAATGGTKSDPLLANARNFDSAFVHAMSAGHGNTVQMFENYATTGKDPLVKAWVQKMLPTLKMHLEHIKTIEKQLK</sequence>
<dbReference type="Pfam" id="PF13628">
    <property type="entry name" value="DUF4142"/>
    <property type="match status" value="1"/>
</dbReference>
<dbReference type="Proteomes" id="UP000199072">
    <property type="component" value="Unassembled WGS sequence"/>
</dbReference>
<name>A0A1G7H873_9SPHI</name>
<protein>
    <submittedName>
        <fullName evidence="3">Putative membrane protein</fullName>
    </submittedName>
</protein>
<evidence type="ECO:0000313" key="4">
    <source>
        <dbReference type="Proteomes" id="UP000199072"/>
    </source>
</evidence>
<reference evidence="3 4" key="1">
    <citation type="submission" date="2016-10" db="EMBL/GenBank/DDBJ databases">
        <authorList>
            <person name="de Groot N.N."/>
        </authorList>
    </citation>
    <scope>NUCLEOTIDE SEQUENCE [LARGE SCALE GENOMIC DNA]</scope>
    <source>
        <strain evidence="3 4">47C3B</strain>
    </source>
</reference>
<dbReference type="PANTHER" id="PTHR38593">
    <property type="entry name" value="BLR2558 PROTEIN"/>
    <property type="match status" value="1"/>
</dbReference>
<dbReference type="Gene3D" id="1.20.1260.10">
    <property type="match status" value="1"/>
</dbReference>
<feature type="signal peptide" evidence="1">
    <location>
        <begin position="1"/>
        <end position="18"/>
    </location>
</feature>
<accession>A0A1G7H873</accession>
<dbReference type="EMBL" id="FNAI01000011">
    <property type="protein sequence ID" value="SDE96561.1"/>
    <property type="molecule type" value="Genomic_DNA"/>
</dbReference>
<evidence type="ECO:0000259" key="2">
    <source>
        <dbReference type="Pfam" id="PF13628"/>
    </source>
</evidence>
<gene>
    <name evidence="3" type="ORF">SAMN05216464_111104</name>
</gene>
<dbReference type="InterPro" id="IPR012347">
    <property type="entry name" value="Ferritin-like"/>
</dbReference>
<dbReference type="RefSeq" id="WP_162842730.1">
    <property type="nucleotide sequence ID" value="NZ_FNAI01000011.1"/>
</dbReference>
<feature type="domain" description="DUF4142" evidence="2">
    <location>
        <begin position="28"/>
        <end position="159"/>
    </location>
</feature>
<dbReference type="AlphaFoldDB" id="A0A1G7H873"/>
<evidence type="ECO:0000256" key="1">
    <source>
        <dbReference type="SAM" id="SignalP"/>
    </source>
</evidence>
<organism evidence="3 4">
    <name type="scientific">Mucilaginibacter pineti</name>
    <dbReference type="NCBI Taxonomy" id="1391627"/>
    <lineage>
        <taxon>Bacteria</taxon>
        <taxon>Pseudomonadati</taxon>
        <taxon>Bacteroidota</taxon>
        <taxon>Sphingobacteriia</taxon>
        <taxon>Sphingobacteriales</taxon>
        <taxon>Sphingobacteriaceae</taxon>
        <taxon>Mucilaginibacter</taxon>
    </lineage>
</organism>
<dbReference type="STRING" id="1391627.SAMN05216464_111104"/>
<dbReference type="InterPro" id="IPR025419">
    <property type="entry name" value="DUF4142"/>
</dbReference>
<feature type="chain" id="PRO_5011455174" evidence="1">
    <location>
        <begin position="19"/>
        <end position="165"/>
    </location>
</feature>
<proteinExistence type="predicted"/>
<evidence type="ECO:0000313" key="3">
    <source>
        <dbReference type="EMBL" id="SDE96561.1"/>
    </source>
</evidence>
<dbReference type="PANTHER" id="PTHR38593:SF1">
    <property type="entry name" value="BLR2558 PROTEIN"/>
    <property type="match status" value="1"/>
</dbReference>